<keyword evidence="1" id="KW-1133">Transmembrane helix</keyword>
<keyword evidence="1" id="KW-0472">Membrane</keyword>
<feature type="transmembrane region" description="Helical" evidence="1">
    <location>
        <begin position="20"/>
        <end position="41"/>
    </location>
</feature>
<dbReference type="RefSeq" id="XP_040793525.1">
    <property type="nucleotide sequence ID" value="XM_040936381.1"/>
</dbReference>
<dbReference type="AlphaFoldDB" id="A0A9P4GTC9"/>
<protein>
    <submittedName>
        <fullName evidence="2">Uncharacterized protein</fullName>
    </submittedName>
</protein>
<dbReference type="GeneID" id="63853631"/>
<dbReference type="OrthoDB" id="5404335at2759"/>
<name>A0A9P4GTC9_9PLEO</name>
<keyword evidence="3" id="KW-1185">Reference proteome</keyword>
<sequence>MSTDSDVQTQAAITANRLASIAVGFSIATFIMAYLQLFLVCEESRYCILRSAFNPNAFYRLLGHHHFIWRYFMIDHELPGRRLFKLSTSQIRLLWWKLTSITTPSPLRSTYLSSESDCSISQNWQPVYHPWDLHGALIKHCTFYHDMVLEEASIEYERLAIMLKLRALFFLAFLMIGPHSTSVYETRGSQAQVPII</sequence>
<proteinExistence type="predicted"/>
<evidence type="ECO:0000256" key="1">
    <source>
        <dbReference type="SAM" id="Phobius"/>
    </source>
</evidence>
<accession>A0A9P4GTC9</accession>
<evidence type="ECO:0000313" key="3">
    <source>
        <dbReference type="Proteomes" id="UP000800039"/>
    </source>
</evidence>
<evidence type="ECO:0000313" key="2">
    <source>
        <dbReference type="EMBL" id="KAF1850962.1"/>
    </source>
</evidence>
<dbReference type="EMBL" id="ML976614">
    <property type="protein sequence ID" value="KAF1850962.1"/>
    <property type="molecule type" value="Genomic_DNA"/>
</dbReference>
<gene>
    <name evidence="2" type="ORF">K460DRAFT_400997</name>
</gene>
<keyword evidence="1" id="KW-0812">Transmembrane</keyword>
<reference evidence="2" key="1">
    <citation type="submission" date="2020-01" db="EMBL/GenBank/DDBJ databases">
        <authorList>
            <consortium name="DOE Joint Genome Institute"/>
            <person name="Haridas S."/>
            <person name="Albert R."/>
            <person name="Binder M."/>
            <person name="Bloem J."/>
            <person name="Labutti K."/>
            <person name="Salamov A."/>
            <person name="Andreopoulos B."/>
            <person name="Baker S.E."/>
            <person name="Barry K."/>
            <person name="Bills G."/>
            <person name="Bluhm B.H."/>
            <person name="Cannon C."/>
            <person name="Castanera R."/>
            <person name="Culley D.E."/>
            <person name="Daum C."/>
            <person name="Ezra D."/>
            <person name="Gonzalez J.B."/>
            <person name="Henrissat B."/>
            <person name="Kuo A."/>
            <person name="Liang C."/>
            <person name="Lipzen A."/>
            <person name="Lutzoni F."/>
            <person name="Magnuson J."/>
            <person name="Mondo S."/>
            <person name="Nolan M."/>
            <person name="Ohm R."/>
            <person name="Pangilinan J."/>
            <person name="Park H.-J."/>
            <person name="Ramirez L."/>
            <person name="Alfaro M."/>
            <person name="Sun H."/>
            <person name="Tritt A."/>
            <person name="Yoshinaga Y."/>
            <person name="Zwiers L.-H."/>
            <person name="Turgeon B.G."/>
            <person name="Goodwin S.B."/>
            <person name="Spatafora J.W."/>
            <person name="Crous P.W."/>
            <person name="Grigoriev I.V."/>
        </authorList>
    </citation>
    <scope>NUCLEOTIDE SEQUENCE</scope>
    <source>
        <strain evidence="2">CBS 394.84</strain>
    </source>
</reference>
<dbReference type="Proteomes" id="UP000800039">
    <property type="component" value="Unassembled WGS sequence"/>
</dbReference>
<organism evidence="2 3">
    <name type="scientific">Cucurbitaria berberidis CBS 394.84</name>
    <dbReference type="NCBI Taxonomy" id="1168544"/>
    <lineage>
        <taxon>Eukaryota</taxon>
        <taxon>Fungi</taxon>
        <taxon>Dikarya</taxon>
        <taxon>Ascomycota</taxon>
        <taxon>Pezizomycotina</taxon>
        <taxon>Dothideomycetes</taxon>
        <taxon>Pleosporomycetidae</taxon>
        <taxon>Pleosporales</taxon>
        <taxon>Pleosporineae</taxon>
        <taxon>Cucurbitariaceae</taxon>
        <taxon>Cucurbitaria</taxon>
    </lineage>
</organism>
<comment type="caution">
    <text evidence="2">The sequence shown here is derived from an EMBL/GenBank/DDBJ whole genome shotgun (WGS) entry which is preliminary data.</text>
</comment>